<dbReference type="AlphaFoldDB" id="A0A835CAM7"/>
<dbReference type="GO" id="GO:0015031">
    <property type="term" value="P:protein transport"/>
    <property type="evidence" value="ECO:0007669"/>
    <property type="project" value="UniProtKB-KW"/>
</dbReference>
<keyword evidence="2" id="KW-0813">Transport</keyword>
<evidence type="ECO:0000256" key="2">
    <source>
        <dbReference type="ARBA" id="ARBA00022448"/>
    </source>
</evidence>
<keyword evidence="3" id="KW-0967">Endosome</keyword>
<comment type="subcellular location">
    <subcellularLocation>
        <location evidence="1">Early endosome membrane</location>
        <topology evidence="1">Peripheral membrane protein</topology>
        <orientation evidence="1">Cytoplasmic side</orientation>
    </subcellularLocation>
</comment>
<evidence type="ECO:0000313" key="9">
    <source>
        <dbReference type="Proteomes" id="UP000636709"/>
    </source>
</evidence>
<evidence type="ECO:0000256" key="7">
    <source>
        <dbReference type="SAM" id="MobiDB-lite"/>
    </source>
</evidence>
<gene>
    <name evidence="8" type="ORF">HU200_024989</name>
</gene>
<proteinExistence type="predicted"/>
<protein>
    <submittedName>
        <fullName evidence="8">Uncharacterized protein</fullName>
    </submittedName>
</protein>
<reference evidence="8" key="1">
    <citation type="submission" date="2020-07" db="EMBL/GenBank/DDBJ databases">
        <title>Genome sequence and genetic diversity analysis of an under-domesticated orphan crop, white fonio (Digitaria exilis).</title>
        <authorList>
            <person name="Bennetzen J.L."/>
            <person name="Chen S."/>
            <person name="Ma X."/>
            <person name="Wang X."/>
            <person name="Yssel A.E.J."/>
            <person name="Chaluvadi S.R."/>
            <person name="Johnson M."/>
            <person name="Gangashetty P."/>
            <person name="Hamidou F."/>
            <person name="Sanogo M.D."/>
            <person name="Zwaenepoel A."/>
            <person name="Wallace J."/>
            <person name="Van De Peer Y."/>
            <person name="Van Deynze A."/>
        </authorList>
    </citation>
    <scope>NUCLEOTIDE SEQUENCE</scope>
    <source>
        <tissue evidence="8">Leaves</tissue>
    </source>
</reference>
<feature type="compositionally biased region" description="Polar residues" evidence="7">
    <location>
        <begin position="699"/>
        <end position="711"/>
    </location>
</feature>
<keyword evidence="4" id="KW-0653">Protein transport</keyword>
<dbReference type="GO" id="GO:0031901">
    <property type="term" value="C:early endosome membrane"/>
    <property type="evidence" value="ECO:0007669"/>
    <property type="project" value="UniProtKB-SubCell"/>
</dbReference>
<feature type="region of interest" description="Disordered" evidence="7">
    <location>
        <begin position="487"/>
        <end position="538"/>
    </location>
</feature>
<evidence type="ECO:0000256" key="5">
    <source>
        <dbReference type="ARBA" id="ARBA00023121"/>
    </source>
</evidence>
<feature type="compositionally biased region" description="Polar residues" evidence="7">
    <location>
        <begin position="718"/>
        <end position="727"/>
    </location>
</feature>
<feature type="compositionally biased region" description="Polar residues" evidence="7">
    <location>
        <begin position="733"/>
        <end position="749"/>
    </location>
</feature>
<feature type="compositionally biased region" description="Basic and acidic residues" evidence="7">
    <location>
        <begin position="1013"/>
        <end position="1026"/>
    </location>
</feature>
<feature type="compositionally biased region" description="Basic and acidic residues" evidence="7">
    <location>
        <begin position="786"/>
        <end position="808"/>
    </location>
</feature>
<sequence>MSLAKKEEVCSHRLVPPLDEPALGVPIKKRPVLVSDKSIASSMPLSVWPPSSANASTARAGCGNESFFNSAKSDTNVITKGKGITDNPIQDHTKRSFTTLSMTSGHGGLFNASSEIPSAGSATRSFPSIDESQRQNFLALDLQLPSHQNGKDSKYGSIVKEERVDQGLSALSSAEPHNNVHVATEINASSNSNSSDGRLPKLDLNVPLDPSDSVEGLPTMHGFYHHRTIQHQKDQVTPTAPISTTSNGVSQNVGSTLKMSNSYGPSHKCGPADVTLDLQLKPPARPELGINWKGLAPAPELSLSLFGKPMDEPKSLSAPNPLFDTETAGSFKKGNEETAAALVLDEALVEKTVALGPCSANPQNPQDTASATVSGMHQMPSNNLVKKEPEETSQRHIFKGPEKAHLLERQTVGLVSSCTESEKTDNLPQVSSKTGFDLNSDIFLNNSLHDGLDVAPDNVTMPPESLPDIAHAKTMPAVPEADTNVKHEESMGPATSPTVATVSSHSAPLMEAKSLPSQSTNGSPAVGLCESSSKPSVSAVCKPPASHVHEYEDTRQWPCDANVDALPGPPNPTAKPLPLNSQGNATIDGTSQGSAEMDCSDDEDNTISRLPTINKPHGRNAPTTEEDNVKANNLCKELKKEHDSDMHQDCSSVTTNKVNMGAVGGDKLIKTRASVVNRSGEQGHRNEVEKPKDKHSLDSGKNPQVNKTVSSIHVVKTATGSGSTDLQRPSALQKVTSPKLQPTRQSPKTLDSCLEKPKGPVKSEMSPHGKQAASCNENHAKIAAVKMEHHTENEEVSRGSDLQRRDSVLDEDSEVDGASGSQQHSECAKEKPASEKSENDKFKPDLCKTSLQNESDGQLVGSHWRGLGHAFVNRNERWERFMESEREKNNGEYHGGRQGNQRTTDHRGGWRGAGPRGHPRNFRGPRMSNEFADEPIAGGRRSFEDEPGHSHQVLRRRRRSPPPDCLMREMDIDGFHGREIPNPRLLARGQIDDLPDDMMEDRFFMPRSHRRRGQGDHGFIQRERSHSPAQRRGGHVHFHRGRSPEAMPRSPPLMRTERPYLPHCRHSRGHGERGGMQRNARRSGMEGDTFEPQLHPAHLAELHAEEELAGRRKYRERRAYVRSSVSDEDEMLSYHTEDDMEFAEAGGGPREHDGRFRNRMGHNRVREEQEDGYRHRGPQGWRDADSTDSRPKRRRY</sequence>
<dbReference type="Proteomes" id="UP000636709">
    <property type="component" value="Unassembled WGS sequence"/>
</dbReference>
<feature type="region of interest" description="Disordered" evidence="7">
    <location>
        <begin position="676"/>
        <end position="860"/>
    </location>
</feature>
<dbReference type="GO" id="GO:1901981">
    <property type="term" value="F:phosphatidylinositol phosphate binding"/>
    <property type="evidence" value="ECO:0007669"/>
    <property type="project" value="TreeGrafter"/>
</dbReference>
<accession>A0A835CAM7</accession>
<evidence type="ECO:0000256" key="6">
    <source>
        <dbReference type="ARBA" id="ARBA00023136"/>
    </source>
</evidence>
<feature type="region of interest" description="Disordered" evidence="7">
    <location>
        <begin position="1139"/>
        <end position="1196"/>
    </location>
</feature>
<keyword evidence="6" id="KW-0472">Membrane</keyword>
<feature type="compositionally biased region" description="Basic and acidic residues" evidence="7">
    <location>
        <begin position="885"/>
        <end position="895"/>
    </location>
</feature>
<feature type="compositionally biased region" description="Basic and acidic residues" evidence="7">
    <location>
        <begin position="1164"/>
        <end position="1174"/>
    </location>
</feature>
<feature type="compositionally biased region" description="Basic and acidic residues" evidence="7">
    <location>
        <begin position="681"/>
        <end position="698"/>
    </location>
</feature>
<feature type="compositionally biased region" description="Basic residues" evidence="7">
    <location>
        <begin position="1032"/>
        <end position="1041"/>
    </location>
</feature>
<keyword evidence="9" id="KW-1185">Reference proteome</keyword>
<feature type="compositionally biased region" description="Basic and acidic residues" evidence="7">
    <location>
        <begin position="826"/>
        <end position="846"/>
    </location>
</feature>
<name>A0A835CAM7_9POAL</name>
<keyword evidence="5" id="KW-0446">Lipid-binding</keyword>
<dbReference type="PANTHER" id="PTHR20939:SF11">
    <property type="entry name" value="LD12265P"/>
    <property type="match status" value="1"/>
</dbReference>
<comment type="caution">
    <text evidence="8">The sequence shown here is derived from an EMBL/GenBank/DDBJ whole genome shotgun (WGS) entry which is preliminary data.</text>
</comment>
<feature type="region of interest" description="Disordered" evidence="7">
    <location>
        <begin position="885"/>
        <end position="966"/>
    </location>
</feature>
<dbReference type="Gramene" id="Dexi9B01G0038240.1">
    <property type="protein sequence ID" value="Dexi9B01G0038240.1:cds"/>
    <property type="gene ID" value="Dexi9B01G0038240"/>
</dbReference>
<evidence type="ECO:0000256" key="3">
    <source>
        <dbReference type="ARBA" id="ARBA00022753"/>
    </source>
</evidence>
<feature type="compositionally biased region" description="Polar residues" evidence="7">
    <location>
        <begin position="493"/>
        <end position="506"/>
    </location>
</feature>
<feature type="region of interest" description="Disordered" evidence="7">
    <location>
        <begin position="586"/>
        <end position="630"/>
    </location>
</feature>
<evidence type="ECO:0000256" key="4">
    <source>
        <dbReference type="ARBA" id="ARBA00022927"/>
    </source>
</evidence>
<dbReference type="PANTHER" id="PTHR20939">
    <property type="entry name" value="SORTING NEXIN 20, 21"/>
    <property type="match status" value="1"/>
</dbReference>
<feature type="region of interest" description="Disordered" evidence="7">
    <location>
        <begin position="1008"/>
        <end position="1088"/>
    </location>
</feature>
<evidence type="ECO:0000313" key="8">
    <source>
        <dbReference type="EMBL" id="KAF8718688.1"/>
    </source>
</evidence>
<dbReference type="EMBL" id="JACEFO010001706">
    <property type="protein sequence ID" value="KAF8718688.1"/>
    <property type="molecule type" value="Genomic_DNA"/>
</dbReference>
<dbReference type="OrthoDB" id="758862at2759"/>
<dbReference type="InterPro" id="IPR039937">
    <property type="entry name" value="SNX20/SNX21"/>
</dbReference>
<evidence type="ECO:0000256" key="1">
    <source>
        <dbReference type="ARBA" id="ARBA00004469"/>
    </source>
</evidence>
<organism evidence="8 9">
    <name type="scientific">Digitaria exilis</name>
    <dbReference type="NCBI Taxonomy" id="1010633"/>
    <lineage>
        <taxon>Eukaryota</taxon>
        <taxon>Viridiplantae</taxon>
        <taxon>Streptophyta</taxon>
        <taxon>Embryophyta</taxon>
        <taxon>Tracheophyta</taxon>
        <taxon>Spermatophyta</taxon>
        <taxon>Magnoliopsida</taxon>
        <taxon>Liliopsida</taxon>
        <taxon>Poales</taxon>
        <taxon>Poaceae</taxon>
        <taxon>PACMAD clade</taxon>
        <taxon>Panicoideae</taxon>
        <taxon>Panicodae</taxon>
        <taxon>Paniceae</taxon>
        <taxon>Anthephorinae</taxon>
        <taxon>Digitaria</taxon>
    </lineage>
</organism>